<protein>
    <submittedName>
        <fullName evidence="2">Uncharacterized protein</fullName>
    </submittedName>
</protein>
<reference evidence="2 3" key="1">
    <citation type="submission" date="2020-01" db="EMBL/GenBank/DDBJ databases">
        <title>Identification and distribution of gene clusters putatively required for synthesis of sphingolipid metabolism inhibitors in phylogenetically diverse species of the filamentous fungus Fusarium.</title>
        <authorList>
            <person name="Kim H.-S."/>
            <person name="Busman M."/>
            <person name="Brown D.W."/>
            <person name="Divon H."/>
            <person name="Uhlig S."/>
            <person name="Proctor R.H."/>
        </authorList>
    </citation>
    <scope>NUCLEOTIDE SEQUENCE [LARGE SCALE GENOMIC DNA]</scope>
    <source>
        <strain evidence="2 3">NRRL 20459</strain>
    </source>
</reference>
<proteinExistence type="predicted"/>
<evidence type="ECO:0000313" key="2">
    <source>
        <dbReference type="EMBL" id="KAF4459694.1"/>
    </source>
</evidence>
<dbReference type="EMBL" id="JAADYS010002114">
    <property type="protein sequence ID" value="KAF4459694.1"/>
    <property type="molecule type" value="Genomic_DNA"/>
</dbReference>
<comment type="caution">
    <text evidence="2">The sequence shown here is derived from an EMBL/GenBank/DDBJ whole genome shotgun (WGS) entry which is preliminary data.</text>
</comment>
<dbReference type="AlphaFoldDB" id="A0A8H4L1U7"/>
<keyword evidence="3" id="KW-1185">Reference proteome</keyword>
<name>A0A8H4L1U7_9HYPO</name>
<feature type="region of interest" description="Disordered" evidence="1">
    <location>
        <begin position="32"/>
        <end position="64"/>
    </location>
</feature>
<feature type="compositionally biased region" description="Basic and acidic residues" evidence="1">
    <location>
        <begin position="32"/>
        <end position="46"/>
    </location>
</feature>
<sequence length="213" mass="24632">MPSSTHENCPPMRAPLCRTHFDNYARKHVEADFKQKKVKEREEGEYYHPTPTNAPPTRVQPRRAAKDKYFKARDILQKRKAEEELLYAPGKRKRMEERDTEWADTWAKFEDSLERQIRRAVRRAEKTEIHGCPFGPFPLICDLCITEIARLYGYSYSNDTVSAAPTASMSLVGNVLELHAQKKLDKGAIPNHRSAGMKYVIDACKEPIFMFVD</sequence>
<organism evidence="2 3">
    <name type="scientific">Fusarium albosuccineum</name>
    <dbReference type="NCBI Taxonomy" id="1237068"/>
    <lineage>
        <taxon>Eukaryota</taxon>
        <taxon>Fungi</taxon>
        <taxon>Dikarya</taxon>
        <taxon>Ascomycota</taxon>
        <taxon>Pezizomycotina</taxon>
        <taxon>Sordariomycetes</taxon>
        <taxon>Hypocreomycetidae</taxon>
        <taxon>Hypocreales</taxon>
        <taxon>Nectriaceae</taxon>
        <taxon>Fusarium</taxon>
        <taxon>Fusarium decemcellulare species complex</taxon>
    </lineage>
</organism>
<accession>A0A8H4L1U7</accession>
<dbReference type="Proteomes" id="UP000554235">
    <property type="component" value="Unassembled WGS sequence"/>
</dbReference>
<gene>
    <name evidence="2" type="ORF">FALBO_13544</name>
</gene>
<evidence type="ECO:0000256" key="1">
    <source>
        <dbReference type="SAM" id="MobiDB-lite"/>
    </source>
</evidence>
<dbReference type="OrthoDB" id="4995795at2759"/>
<evidence type="ECO:0000313" key="3">
    <source>
        <dbReference type="Proteomes" id="UP000554235"/>
    </source>
</evidence>